<protein>
    <recommendedName>
        <fullName evidence="6">Tetratricopeptide repeat protein</fullName>
    </recommendedName>
</protein>
<gene>
    <name evidence="4" type="ORF">D3F03_16025</name>
</gene>
<keyword evidence="3" id="KW-0812">Transmembrane</keyword>
<name>A0A398CDU8_9BURK</name>
<evidence type="ECO:0000256" key="2">
    <source>
        <dbReference type="SAM" id="MobiDB-lite"/>
    </source>
</evidence>
<keyword evidence="5" id="KW-1185">Reference proteome</keyword>
<keyword evidence="1" id="KW-0175">Coiled coil</keyword>
<feature type="compositionally biased region" description="Pro residues" evidence="2">
    <location>
        <begin position="646"/>
        <end position="657"/>
    </location>
</feature>
<reference evidence="4 5" key="1">
    <citation type="submission" date="2018-09" db="EMBL/GenBank/DDBJ databases">
        <title>Draft genome of Simplicispira sp. NY-02.</title>
        <authorList>
            <person name="Im W.T."/>
        </authorList>
    </citation>
    <scope>NUCLEOTIDE SEQUENCE [LARGE SCALE GENOMIC DNA]</scope>
    <source>
        <strain evidence="4 5">NY-02</strain>
    </source>
</reference>
<organism evidence="4 5">
    <name type="scientific">Simplicispira hankyongi</name>
    <dbReference type="NCBI Taxonomy" id="2315688"/>
    <lineage>
        <taxon>Bacteria</taxon>
        <taxon>Pseudomonadati</taxon>
        <taxon>Pseudomonadota</taxon>
        <taxon>Betaproteobacteria</taxon>
        <taxon>Burkholderiales</taxon>
        <taxon>Comamonadaceae</taxon>
        <taxon>Simplicispira</taxon>
    </lineage>
</organism>
<evidence type="ECO:0000256" key="1">
    <source>
        <dbReference type="SAM" id="Coils"/>
    </source>
</evidence>
<feature type="compositionally biased region" description="Basic residues" evidence="2">
    <location>
        <begin position="163"/>
        <end position="172"/>
    </location>
</feature>
<dbReference type="EMBL" id="QXJC01000011">
    <property type="protein sequence ID" value="RID97023.1"/>
    <property type="molecule type" value="Genomic_DNA"/>
</dbReference>
<feature type="transmembrane region" description="Helical" evidence="3">
    <location>
        <begin position="286"/>
        <end position="305"/>
    </location>
</feature>
<keyword evidence="3" id="KW-1133">Transmembrane helix</keyword>
<feature type="coiled-coil region" evidence="1">
    <location>
        <begin position="240"/>
        <end position="277"/>
    </location>
</feature>
<feature type="region of interest" description="Disordered" evidence="2">
    <location>
        <begin position="129"/>
        <end position="185"/>
    </location>
</feature>
<dbReference type="OrthoDB" id="9180424at2"/>
<evidence type="ECO:0000313" key="4">
    <source>
        <dbReference type="EMBL" id="RID97023.1"/>
    </source>
</evidence>
<accession>A0A398CDU8</accession>
<evidence type="ECO:0000256" key="3">
    <source>
        <dbReference type="SAM" id="Phobius"/>
    </source>
</evidence>
<feature type="region of interest" description="Disordered" evidence="2">
    <location>
        <begin position="629"/>
        <end position="681"/>
    </location>
</feature>
<feature type="compositionally biased region" description="Basic and acidic residues" evidence="2">
    <location>
        <begin position="667"/>
        <end position="681"/>
    </location>
</feature>
<proteinExistence type="predicted"/>
<comment type="caution">
    <text evidence="4">The sequence shown here is derived from an EMBL/GenBank/DDBJ whole genome shotgun (WGS) entry which is preliminary data.</text>
</comment>
<dbReference type="AlphaFoldDB" id="A0A398CDU8"/>
<dbReference type="Proteomes" id="UP000266302">
    <property type="component" value="Unassembled WGS sequence"/>
</dbReference>
<dbReference type="RefSeq" id="WP_119110448.1">
    <property type="nucleotide sequence ID" value="NZ_QXJC01000011.1"/>
</dbReference>
<keyword evidence="3" id="KW-0472">Membrane</keyword>
<evidence type="ECO:0008006" key="6">
    <source>
        <dbReference type="Google" id="ProtNLM"/>
    </source>
</evidence>
<evidence type="ECO:0000313" key="5">
    <source>
        <dbReference type="Proteomes" id="UP000266302"/>
    </source>
</evidence>
<sequence length="681" mass="72950">MGVAASGAAALSLGNPQGTVVLGRPLDLVFDVHTDGAQLADACISADVTAGDTPLSRSQILVSPVAPREGRATAIRVQSTQPINEPVLSVRLAAGCSGSVVRTYTVLAYPETSLSARQLAAASLANMPQQPAAGLSGPSGRAQASGGMPGRRTKAVAEAPQKSVKRPKHGRAGHQAAVPKAAEDSGRSRLVMEPLSDWLEAPSVLRASPEIATLSPASPVQREEAAARWRALNMQPQELLQEAARQVAQETELAKQHAQAERDKAAALQVQQALQQRVAERFSAQVVYVLSALLLLLAGALLWMWTRLRRPAPGGERSWAQAVVQNAEAASASAASTAAQVASVRAPVHAEHSLRVRPTEPELLPSGMLPIEFGHLQETGSVEQVEPVTPATSDAPAPVAAVVNPEDLFDLQQQAEFFVSVGEHDQAIDVMKKHIEANQTSSPLAYLELLRLYRSLSRIEQFNALRTQFHRYFNAQVPEFAAFSRQGKTLFAYPEVLARIEALWCDPSVVPLLQELLFRGQASEQQRFDLPAYDDLLLLHAVARTTPAATRGISSSRIRTTPLEPTDWETPQAELIEPTAAPASNLMEFEHDWAFETPGDRPADPAAAAGSTALDLDLSDVAHLDALSEQAESSAPLPFLTQDELPPVPTTAPPAPDQPVGFGSNSDRFEARVDPDTRKPR</sequence>